<dbReference type="Proteomes" id="UP000257131">
    <property type="component" value="Unassembled WGS sequence"/>
</dbReference>
<dbReference type="AlphaFoldDB" id="A0A3D9BY30"/>
<sequence>MTVRQLAFELPVRPALGREDFFVSEANAAALAALDAWGHWPGGKMVLTGPEGAGKTHLAHVWAGLAGAAIVRAADLAGADVAALARAPVAVEDADRIAGDRAAEAALFHLHNLALAEGRALLVTARDAPGRWGLALPDLESRLQAAGHARLLPPDDALLTALLAKLFADRQLTPSPATLTYVMRRIDRSFAAAAAAVARLDQAALAAQRPLTRALAAQVLDAG</sequence>
<protein>
    <submittedName>
        <fullName evidence="2">Chromosomal replication initiator DnaA</fullName>
    </submittedName>
</protein>
<evidence type="ECO:0000313" key="3">
    <source>
        <dbReference type="Proteomes" id="UP000257131"/>
    </source>
</evidence>
<dbReference type="Pfam" id="PF22688">
    <property type="entry name" value="Hda_lid"/>
    <property type="match status" value="1"/>
</dbReference>
<comment type="caution">
    <text evidence="2">The sequence shown here is derived from an EMBL/GenBank/DDBJ whole genome shotgun (WGS) entry which is preliminary data.</text>
</comment>
<organism evidence="2 3">
    <name type="scientific">Rhodosalinus sediminis</name>
    <dbReference type="NCBI Taxonomy" id="1940533"/>
    <lineage>
        <taxon>Bacteria</taxon>
        <taxon>Pseudomonadati</taxon>
        <taxon>Pseudomonadota</taxon>
        <taxon>Alphaproteobacteria</taxon>
        <taxon>Rhodobacterales</taxon>
        <taxon>Paracoccaceae</taxon>
        <taxon>Rhodosalinus</taxon>
    </lineage>
</organism>
<dbReference type="OrthoDB" id="7390113at2"/>
<dbReference type="InterPro" id="IPR055199">
    <property type="entry name" value="Hda_lid"/>
</dbReference>
<dbReference type="PANTHER" id="PTHR30050:SF5">
    <property type="entry name" value="DNAA REGULATORY INACTIVATOR HDA"/>
    <property type="match status" value="1"/>
</dbReference>
<dbReference type="PANTHER" id="PTHR30050">
    <property type="entry name" value="CHROMOSOMAL REPLICATION INITIATOR PROTEIN DNAA"/>
    <property type="match status" value="1"/>
</dbReference>
<accession>A0A3D9BY30</accession>
<dbReference type="RefSeq" id="WP_115978219.1">
    <property type="nucleotide sequence ID" value="NZ_QOHR01000002.1"/>
</dbReference>
<name>A0A3D9BY30_9RHOB</name>
<dbReference type="SUPFAM" id="SSF52540">
    <property type="entry name" value="P-loop containing nucleoside triphosphate hydrolases"/>
    <property type="match status" value="1"/>
</dbReference>
<proteinExistence type="predicted"/>
<feature type="domain" description="Hda lid" evidence="1">
    <location>
        <begin position="165"/>
        <end position="219"/>
    </location>
</feature>
<dbReference type="GO" id="GO:0005886">
    <property type="term" value="C:plasma membrane"/>
    <property type="evidence" value="ECO:0007669"/>
    <property type="project" value="TreeGrafter"/>
</dbReference>
<dbReference type="Gene3D" id="1.10.8.60">
    <property type="match status" value="1"/>
</dbReference>
<evidence type="ECO:0000259" key="1">
    <source>
        <dbReference type="Pfam" id="PF22688"/>
    </source>
</evidence>
<evidence type="ECO:0000313" key="2">
    <source>
        <dbReference type="EMBL" id="REC58414.1"/>
    </source>
</evidence>
<keyword evidence="3" id="KW-1185">Reference proteome</keyword>
<dbReference type="InterPro" id="IPR027417">
    <property type="entry name" value="P-loop_NTPase"/>
</dbReference>
<dbReference type="Gene3D" id="3.40.50.300">
    <property type="entry name" value="P-loop containing nucleotide triphosphate hydrolases"/>
    <property type="match status" value="1"/>
</dbReference>
<dbReference type="GO" id="GO:0006270">
    <property type="term" value="P:DNA replication initiation"/>
    <property type="evidence" value="ECO:0007669"/>
    <property type="project" value="TreeGrafter"/>
</dbReference>
<gene>
    <name evidence="2" type="ORF">DRV84_02285</name>
</gene>
<dbReference type="GO" id="GO:0003688">
    <property type="term" value="F:DNA replication origin binding"/>
    <property type="evidence" value="ECO:0007669"/>
    <property type="project" value="TreeGrafter"/>
</dbReference>
<dbReference type="EMBL" id="QOHR01000002">
    <property type="protein sequence ID" value="REC58414.1"/>
    <property type="molecule type" value="Genomic_DNA"/>
</dbReference>
<reference evidence="2 3" key="1">
    <citation type="journal article" date="2017" name="Int. J. Syst. Evol. Microbiol.">
        <title>Rhodosalinus sediminis gen. nov., sp. nov., isolated from marine saltern.</title>
        <authorList>
            <person name="Guo L.Y."/>
            <person name="Ling S.K."/>
            <person name="Li C.M."/>
            <person name="Chen G.J."/>
            <person name="Du Z.J."/>
        </authorList>
    </citation>
    <scope>NUCLEOTIDE SEQUENCE [LARGE SCALE GENOMIC DNA]</scope>
    <source>
        <strain evidence="2 3">WDN1C137</strain>
    </source>
</reference>